<dbReference type="PROSITE" id="PS51257">
    <property type="entry name" value="PROKAR_LIPOPROTEIN"/>
    <property type="match status" value="1"/>
</dbReference>
<protein>
    <recommendedName>
        <fullName evidence="4">DUF4998 domain-containing protein</fullName>
    </recommendedName>
</protein>
<gene>
    <name evidence="2" type="ORF">A4R26_12250</name>
</gene>
<keyword evidence="1" id="KW-1133">Transmembrane helix</keyword>
<evidence type="ECO:0000313" key="3">
    <source>
        <dbReference type="Proteomes" id="UP000192276"/>
    </source>
</evidence>
<organism evidence="2 3">
    <name type="scientific">Niastella populi</name>
    <dbReference type="NCBI Taxonomy" id="550983"/>
    <lineage>
        <taxon>Bacteria</taxon>
        <taxon>Pseudomonadati</taxon>
        <taxon>Bacteroidota</taxon>
        <taxon>Chitinophagia</taxon>
        <taxon>Chitinophagales</taxon>
        <taxon>Chitinophagaceae</taxon>
        <taxon>Niastella</taxon>
    </lineage>
</organism>
<reference evidence="3" key="1">
    <citation type="submission" date="2016-04" db="EMBL/GenBank/DDBJ databases">
        <authorList>
            <person name="Chen L."/>
            <person name="Zhuang W."/>
            <person name="Wang G."/>
        </authorList>
    </citation>
    <scope>NUCLEOTIDE SEQUENCE [LARGE SCALE GENOMIC DNA]</scope>
    <source>
        <strain evidence="3">208</strain>
    </source>
</reference>
<feature type="transmembrane region" description="Helical" evidence="1">
    <location>
        <begin position="6"/>
        <end position="23"/>
    </location>
</feature>
<keyword evidence="1" id="KW-0472">Membrane</keyword>
<dbReference type="RefSeq" id="WP_081161628.1">
    <property type="nucleotide sequence ID" value="NZ_LWBP01000024.1"/>
</dbReference>
<accession>A0A1V9GAH9</accession>
<dbReference type="OrthoDB" id="1043438at2"/>
<name>A0A1V9GAH9_9BACT</name>
<proteinExistence type="predicted"/>
<evidence type="ECO:0008006" key="4">
    <source>
        <dbReference type="Google" id="ProtNLM"/>
    </source>
</evidence>
<keyword evidence="3" id="KW-1185">Reference proteome</keyword>
<sequence length="236" mass="26855">MRVNNYYTYQFFITVCFVLLMACSKMDDTYDDFIKDGEIVYIARVDSARSYPGNNRMGLSMLLTADPRISKIKVYWDAAGQTDSTEKAVQRSPGIDTVRFSFDKLPEGTYTFYIYSHDNAGHRSVKTDVIGTVYGEKYIAQLVNRTIKSSTYDDIAKTATVKWFGAGADIIGEEIIYTDLQGSVRKQYYKHASVADSICLLPDYKQGDSFQFRTLYKPVPNAIDTFYSGYENRLVP</sequence>
<dbReference type="AlphaFoldDB" id="A0A1V9GAH9"/>
<dbReference type="Proteomes" id="UP000192276">
    <property type="component" value="Unassembled WGS sequence"/>
</dbReference>
<dbReference type="Pfam" id="PF16389">
    <property type="entry name" value="DUF4998"/>
    <property type="match status" value="1"/>
</dbReference>
<dbReference type="EMBL" id="LWBP01000024">
    <property type="protein sequence ID" value="OQP67580.1"/>
    <property type="molecule type" value="Genomic_DNA"/>
</dbReference>
<evidence type="ECO:0000313" key="2">
    <source>
        <dbReference type="EMBL" id="OQP67580.1"/>
    </source>
</evidence>
<comment type="caution">
    <text evidence="2">The sequence shown here is derived from an EMBL/GenBank/DDBJ whole genome shotgun (WGS) entry which is preliminary data.</text>
</comment>
<dbReference type="STRING" id="550983.A4R26_12250"/>
<evidence type="ECO:0000256" key="1">
    <source>
        <dbReference type="SAM" id="Phobius"/>
    </source>
</evidence>
<keyword evidence="1" id="KW-0812">Transmembrane</keyword>